<evidence type="ECO:0000313" key="1">
    <source>
        <dbReference type="EMBL" id="MBO1997086.1"/>
    </source>
</evidence>
<evidence type="ECO:0008006" key="3">
    <source>
        <dbReference type="Google" id="ProtNLM"/>
    </source>
</evidence>
<dbReference type="AlphaFoldDB" id="A0A939SQ60"/>
<dbReference type="EMBL" id="JAGETM010000001">
    <property type="protein sequence ID" value="MBO1997086.1"/>
    <property type="molecule type" value="Genomic_DNA"/>
</dbReference>
<evidence type="ECO:0000313" key="2">
    <source>
        <dbReference type="Proteomes" id="UP000664002"/>
    </source>
</evidence>
<gene>
    <name evidence="1" type="ORF">J4730_00345</name>
</gene>
<organism evidence="1 2">
    <name type="scientific">Klebsiella pneumoniae</name>
    <dbReference type="NCBI Taxonomy" id="573"/>
    <lineage>
        <taxon>Bacteria</taxon>
        <taxon>Pseudomonadati</taxon>
        <taxon>Pseudomonadota</taxon>
        <taxon>Gammaproteobacteria</taxon>
        <taxon>Enterobacterales</taxon>
        <taxon>Enterobacteriaceae</taxon>
        <taxon>Klebsiella/Raoultella group</taxon>
        <taxon>Klebsiella</taxon>
        <taxon>Klebsiella pneumoniae complex</taxon>
    </lineage>
</organism>
<proteinExistence type="predicted"/>
<dbReference type="Proteomes" id="UP000664002">
    <property type="component" value="Unassembled WGS sequence"/>
</dbReference>
<reference evidence="1" key="1">
    <citation type="submission" date="2021-03" db="EMBL/GenBank/DDBJ databases">
        <title>Molecular epidemiology and mechanisms of colistin and carbapenem resistance in Enterobacteriaceae from clinical isolates, the environment and porcine samples in Pretoria, South Africa.</title>
        <authorList>
            <person name="Bogoshi D."/>
            <person name="Mbelle N.M."/>
            <person name="Naidoo V."/>
            <person name="Osei Sekyere J."/>
        </authorList>
    </citation>
    <scope>NUCLEOTIDE SEQUENCE</scope>
    <source>
        <strain evidence="1">C027</strain>
    </source>
</reference>
<comment type="caution">
    <text evidence="1">The sequence shown here is derived from an EMBL/GenBank/DDBJ whole genome shotgun (WGS) entry which is preliminary data.</text>
</comment>
<name>A0A939SQ60_KLEPN</name>
<protein>
    <recommendedName>
        <fullName evidence="3">Tetratricopeptide repeat protein</fullName>
    </recommendedName>
</protein>
<sequence>MVLLYLQNDEHELALGLAKEVYERQKNNPINANNYLNCLFYKDDANIEPGLVEEILERLHSNQAQRAQEMYCSAKAKALAKFENKVEEAFELIEKGIVDFPDIKYPFLTLCDLAIQYRRIDKLEYALDILERTDSPKSQTYGSFIRFKAIWLTLTSRFDDAVCICKMS</sequence>
<accession>A0A939SQ60</accession>